<evidence type="ECO:0000256" key="1">
    <source>
        <dbReference type="SAM" id="MobiDB-lite"/>
    </source>
</evidence>
<feature type="compositionally biased region" description="Basic and acidic residues" evidence="1">
    <location>
        <begin position="102"/>
        <end position="112"/>
    </location>
</feature>
<proteinExistence type="predicted"/>
<protein>
    <submittedName>
        <fullName evidence="2">Uncharacterized protein</fullName>
    </submittedName>
</protein>
<reference evidence="2 3" key="1">
    <citation type="submission" date="2020-04" db="EMBL/GenBank/DDBJ databases">
        <title>Chromosome-level genome assembly of a cyprinid fish Onychostoma macrolepis by integration of Nanopore Sequencing, Bionano and Hi-C technology.</title>
        <authorList>
            <person name="Wang D."/>
        </authorList>
    </citation>
    <scope>NUCLEOTIDE SEQUENCE [LARGE SCALE GENOMIC DNA]</scope>
    <source>
        <strain evidence="2">SWU-2019</strain>
        <tissue evidence="2">Muscle</tissue>
    </source>
</reference>
<organism evidence="2 3">
    <name type="scientific">Onychostoma macrolepis</name>
    <dbReference type="NCBI Taxonomy" id="369639"/>
    <lineage>
        <taxon>Eukaryota</taxon>
        <taxon>Metazoa</taxon>
        <taxon>Chordata</taxon>
        <taxon>Craniata</taxon>
        <taxon>Vertebrata</taxon>
        <taxon>Euteleostomi</taxon>
        <taxon>Actinopterygii</taxon>
        <taxon>Neopterygii</taxon>
        <taxon>Teleostei</taxon>
        <taxon>Ostariophysi</taxon>
        <taxon>Cypriniformes</taxon>
        <taxon>Cyprinidae</taxon>
        <taxon>Acrossocheilinae</taxon>
        <taxon>Onychostoma</taxon>
    </lineage>
</organism>
<dbReference type="AlphaFoldDB" id="A0A7J6CD22"/>
<name>A0A7J6CD22_9TELE</name>
<feature type="region of interest" description="Disordered" evidence="1">
    <location>
        <begin position="35"/>
        <end position="125"/>
    </location>
</feature>
<accession>A0A7J6CD22</accession>
<dbReference type="Proteomes" id="UP000579812">
    <property type="component" value="Unassembled WGS sequence"/>
</dbReference>
<evidence type="ECO:0000313" key="2">
    <source>
        <dbReference type="EMBL" id="KAF4105120.1"/>
    </source>
</evidence>
<dbReference type="EMBL" id="JAAMOB010000014">
    <property type="protein sequence ID" value="KAF4105120.1"/>
    <property type="molecule type" value="Genomic_DNA"/>
</dbReference>
<evidence type="ECO:0000313" key="3">
    <source>
        <dbReference type="Proteomes" id="UP000579812"/>
    </source>
</evidence>
<comment type="caution">
    <text evidence="2">The sequence shown here is derived from an EMBL/GenBank/DDBJ whole genome shotgun (WGS) entry which is preliminary data.</text>
</comment>
<feature type="compositionally biased region" description="Basic and acidic residues" evidence="1">
    <location>
        <begin position="61"/>
        <end position="77"/>
    </location>
</feature>
<keyword evidence="3" id="KW-1185">Reference proteome</keyword>
<sequence>MNTRTPGNEEKILWKCGCGWEKVTTFRGLRIHQGKRKCGQKGQQQPCTAVAGETRGTESQFENHRVDGPNVAEGKDGTEEEGPLVEGEPPRGYQDPAAIKSHRAETKAETKKPSRRSKLKWPKSSETEAWRTLDIDLTKTLEGALRGGAEYKLNQFGDILYQACKNRLNNVMKIRC</sequence>
<gene>
    <name evidence="2" type="ORF">G5714_014451</name>
</gene>